<reference evidence="1" key="1">
    <citation type="submission" date="2012-12" db="EMBL/GenBank/DDBJ databases">
        <title>Identification and characterization of a phenylalanine ammonia-lyase gene family in Isatis indigotica Fort.</title>
        <authorList>
            <person name="Liu Q."/>
            <person name="Chen J."/>
            <person name="Zhou X."/>
            <person name="Di P."/>
            <person name="Xiao Y."/>
            <person name="Xuan H."/>
            <person name="Zhang L."/>
            <person name="Chen W."/>
        </authorList>
    </citation>
    <scope>NUCLEOTIDE SEQUENCE</scope>
    <source>
        <tissue evidence="1">Salivary gland</tissue>
    </source>
</reference>
<dbReference type="AlphaFoldDB" id="A0A0K8RFL8"/>
<sequence length="236" mass="26413">MTTNERATILENKKNTVEYLYQVQEFGITQNFSSDYLFFLLHPYQLAAIDEYSTSFFDGFCKATGYGFGHDDAITFSGVTMAARLFARLLGANVDKISGCEDSTYLMANSRTSPDKHTLSNCSRRDIQNKLEKIKNSNCLSTNYFRPVNSTYLPSDFLKERDTCTLNNENYTFCNSGTEHKKAFVVDCSIACCKGGPNDISVILAPDGTKSDECQLCLAGKCTESRPDEAPQSRLW</sequence>
<dbReference type="EMBL" id="GADI01003851">
    <property type="protein sequence ID" value="JAA69957.1"/>
    <property type="molecule type" value="mRNA"/>
</dbReference>
<accession>A0A0K8RFL8</accession>
<dbReference type="Gene3D" id="3.40.390.10">
    <property type="entry name" value="Collagenase (Catalytic Domain)"/>
    <property type="match status" value="1"/>
</dbReference>
<dbReference type="GO" id="GO:0006508">
    <property type="term" value="P:proteolysis"/>
    <property type="evidence" value="ECO:0007669"/>
    <property type="project" value="UniProtKB-KW"/>
</dbReference>
<dbReference type="SUPFAM" id="SSF55486">
    <property type="entry name" value="Metalloproteases ('zincins'), catalytic domain"/>
    <property type="match status" value="1"/>
</dbReference>
<protein>
    <submittedName>
        <fullName evidence="1">Putative metalloprotease</fullName>
    </submittedName>
</protein>
<keyword evidence="1" id="KW-0645">Protease</keyword>
<keyword evidence="1" id="KW-0482">Metalloprotease</keyword>
<evidence type="ECO:0000313" key="1">
    <source>
        <dbReference type="EMBL" id="JAA69957.1"/>
    </source>
</evidence>
<keyword evidence="1" id="KW-0378">Hydrolase</keyword>
<name>A0A0K8RFL8_IXORI</name>
<organism evidence="1">
    <name type="scientific">Ixodes ricinus</name>
    <name type="common">Common tick</name>
    <name type="synonym">Acarus ricinus</name>
    <dbReference type="NCBI Taxonomy" id="34613"/>
    <lineage>
        <taxon>Eukaryota</taxon>
        <taxon>Metazoa</taxon>
        <taxon>Ecdysozoa</taxon>
        <taxon>Arthropoda</taxon>
        <taxon>Chelicerata</taxon>
        <taxon>Arachnida</taxon>
        <taxon>Acari</taxon>
        <taxon>Parasitiformes</taxon>
        <taxon>Ixodida</taxon>
        <taxon>Ixodoidea</taxon>
        <taxon>Ixodidae</taxon>
        <taxon>Ixodinae</taxon>
        <taxon>Ixodes</taxon>
    </lineage>
</organism>
<proteinExistence type="evidence at transcript level"/>
<dbReference type="GO" id="GO:0008237">
    <property type="term" value="F:metallopeptidase activity"/>
    <property type="evidence" value="ECO:0007669"/>
    <property type="project" value="UniProtKB-KW"/>
</dbReference>
<dbReference type="InterPro" id="IPR024079">
    <property type="entry name" value="MetalloPept_cat_dom_sf"/>
</dbReference>